<proteinExistence type="predicted"/>
<name>A0A381SHD1_9ZZZZ</name>
<dbReference type="InterPro" id="IPR029040">
    <property type="entry name" value="RPABC4/Spt4"/>
</dbReference>
<evidence type="ECO:0000313" key="1">
    <source>
        <dbReference type="EMBL" id="SVA01737.1"/>
    </source>
</evidence>
<accession>A0A381SHD1</accession>
<evidence type="ECO:0008006" key="2">
    <source>
        <dbReference type="Google" id="ProtNLM"/>
    </source>
</evidence>
<dbReference type="Gene3D" id="2.20.28.30">
    <property type="entry name" value="RNA polymerase ii, chain L"/>
    <property type="match status" value="1"/>
</dbReference>
<dbReference type="SUPFAM" id="SSF63393">
    <property type="entry name" value="RNA polymerase subunits"/>
    <property type="match status" value="1"/>
</dbReference>
<reference evidence="1" key="1">
    <citation type="submission" date="2018-05" db="EMBL/GenBank/DDBJ databases">
        <authorList>
            <person name="Lanie J.A."/>
            <person name="Ng W.-L."/>
            <person name="Kazmierczak K.M."/>
            <person name="Andrzejewski T.M."/>
            <person name="Davidsen T.M."/>
            <person name="Wayne K.J."/>
            <person name="Tettelin H."/>
            <person name="Glass J.I."/>
            <person name="Rusch D."/>
            <person name="Podicherti R."/>
            <person name="Tsui H.-C.T."/>
            <person name="Winkler M.E."/>
        </authorList>
    </citation>
    <scope>NUCLEOTIDE SEQUENCE</scope>
</reference>
<protein>
    <recommendedName>
        <fullName evidence="2">DNA-directed RNA polymerase subunit P</fullName>
    </recommendedName>
</protein>
<dbReference type="EMBL" id="UINC01002934">
    <property type="protein sequence ID" value="SVA01737.1"/>
    <property type="molecule type" value="Genomic_DNA"/>
</dbReference>
<sequence>MDPLEIRYKCVNCGNLTWTEAGSTGRSCHKCGYRIFVKPRKDGMAKILKAE</sequence>
<dbReference type="AlphaFoldDB" id="A0A381SHD1"/>
<gene>
    <name evidence="1" type="ORF">METZ01_LOCUS54591</name>
</gene>
<organism evidence="1">
    <name type="scientific">marine metagenome</name>
    <dbReference type="NCBI Taxonomy" id="408172"/>
    <lineage>
        <taxon>unclassified sequences</taxon>
        <taxon>metagenomes</taxon>
        <taxon>ecological metagenomes</taxon>
    </lineage>
</organism>